<reference evidence="15" key="1">
    <citation type="submission" date="2016-10" db="EMBL/GenBank/DDBJ databases">
        <authorList>
            <person name="Varghese N."/>
            <person name="Submissions S."/>
        </authorList>
    </citation>
    <scope>NUCLEOTIDE SEQUENCE [LARGE SCALE GENOMIC DNA]</scope>
    <source>
        <strain evidence="15">DSM 19110</strain>
    </source>
</reference>
<dbReference type="PANTHER" id="PTHR30069:SF29">
    <property type="entry name" value="HEMOGLOBIN AND HEMOGLOBIN-HAPTOGLOBIN-BINDING PROTEIN 1-RELATED"/>
    <property type="match status" value="1"/>
</dbReference>
<dbReference type="InterPro" id="IPR000531">
    <property type="entry name" value="Beta-barrel_TonB"/>
</dbReference>
<evidence type="ECO:0000313" key="14">
    <source>
        <dbReference type="EMBL" id="SDO58705.1"/>
    </source>
</evidence>
<evidence type="ECO:0000259" key="13">
    <source>
        <dbReference type="Pfam" id="PF07715"/>
    </source>
</evidence>
<dbReference type="GO" id="GO:0009279">
    <property type="term" value="C:cell outer membrane"/>
    <property type="evidence" value="ECO:0007669"/>
    <property type="project" value="UniProtKB-SubCell"/>
</dbReference>
<protein>
    <submittedName>
        <fullName evidence="14">Outer membrane receptor proteins, mostly Fe transport</fullName>
    </submittedName>
</protein>
<proteinExistence type="inferred from homology"/>
<dbReference type="Proteomes" id="UP000183200">
    <property type="component" value="Unassembled WGS sequence"/>
</dbReference>
<evidence type="ECO:0000256" key="6">
    <source>
        <dbReference type="ARBA" id="ARBA00023077"/>
    </source>
</evidence>
<gene>
    <name evidence="14" type="ORF">SAMN05421820_116135</name>
</gene>
<dbReference type="Pfam" id="PF00593">
    <property type="entry name" value="TonB_dep_Rec_b-barrel"/>
    <property type="match status" value="1"/>
</dbReference>
<keyword evidence="2 10" id="KW-0813">Transport</keyword>
<dbReference type="InterPro" id="IPR036942">
    <property type="entry name" value="Beta-barrel_TonB_sf"/>
</dbReference>
<keyword evidence="3 10" id="KW-1134">Transmembrane beta strand</keyword>
<name>A0A1H0KS64_9SPHI</name>
<keyword evidence="4 10" id="KW-0812">Transmembrane</keyword>
<evidence type="ECO:0000256" key="11">
    <source>
        <dbReference type="RuleBase" id="RU003357"/>
    </source>
</evidence>
<keyword evidence="6 11" id="KW-0798">TonB box</keyword>
<dbReference type="GO" id="GO:0044718">
    <property type="term" value="P:siderophore transmembrane transport"/>
    <property type="evidence" value="ECO:0007669"/>
    <property type="project" value="TreeGrafter"/>
</dbReference>
<dbReference type="Gene3D" id="2.40.170.20">
    <property type="entry name" value="TonB-dependent receptor, beta-barrel domain"/>
    <property type="match status" value="1"/>
</dbReference>
<dbReference type="Gene3D" id="2.170.130.10">
    <property type="entry name" value="TonB-dependent receptor, plug domain"/>
    <property type="match status" value="1"/>
</dbReference>
<evidence type="ECO:0000256" key="4">
    <source>
        <dbReference type="ARBA" id="ARBA00022692"/>
    </source>
</evidence>
<dbReference type="SUPFAM" id="SSF56935">
    <property type="entry name" value="Porins"/>
    <property type="match status" value="1"/>
</dbReference>
<evidence type="ECO:0000256" key="8">
    <source>
        <dbReference type="ARBA" id="ARBA00023170"/>
    </source>
</evidence>
<evidence type="ECO:0000256" key="5">
    <source>
        <dbReference type="ARBA" id="ARBA00022729"/>
    </source>
</evidence>
<keyword evidence="5" id="KW-0732">Signal</keyword>
<dbReference type="InterPro" id="IPR037066">
    <property type="entry name" value="Plug_dom_sf"/>
</dbReference>
<evidence type="ECO:0000259" key="12">
    <source>
        <dbReference type="Pfam" id="PF00593"/>
    </source>
</evidence>
<keyword evidence="15" id="KW-1185">Reference proteome</keyword>
<dbReference type="InterPro" id="IPR012910">
    <property type="entry name" value="Plug_dom"/>
</dbReference>
<dbReference type="InterPro" id="IPR039426">
    <property type="entry name" value="TonB-dep_rcpt-like"/>
</dbReference>
<keyword evidence="7 10" id="KW-0472">Membrane</keyword>
<evidence type="ECO:0000256" key="1">
    <source>
        <dbReference type="ARBA" id="ARBA00004571"/>
    </source>
</evidence>
<keyword evidence="8 14" id="KW-0675">Receptor</keyword>
<comment type="similarity">
    <text evidence="10 11">Belongs to the TonB-dependent receptor family.</text>
</comment>
<evidence type="ECO:0000256" key="7">
    <source>
        <dbReference type="ARBA" id="ARBA00023136"/>
    </source>
</evidence>
<sequence>MTWLFLIGSAAAQDVRKDSVSKSKALKEVEIKTRTKINEIKASPVNITVIDVKKVHGESGNLVDLINRSPGVRLRSDGYLGAPINISLNGLEGKAIALFKDGIPLSVFGHSFDPSLLPVNMLDRVEVYKGVLPVSLGADALGGAINFISRYPAKRTIDLSYEISSYNTHRASLTFYAPSPKTQLYTGLNASFAYSDNDYTEQREYNDRPNSSEPYYERVKYLNNKTRTATAEAYIGLRHQSWADDIRLTLIGSSFYKGVPFIPFATPRYFAVHAYSDEKNITPMLRYDKKLFNNKLELNAVVSYSWVSTIFRDTSLNKYDRYGNFIKRETLSPQIRRELQGTGRDLSLDYKIAALRFNVIYRVNAQHTLEFNNVYTSNQRVGSDPLGGITAFTNLDVYRTPARYSKNITAAGLHSWLLDHKLENMIAVKHYRMNTSGFSNYQAEGGESIERNSENKWGWMEGLSYRPHERWLGKASYEYATRVPDDVEVYGDAIRTSGNFNLKPERSHNYNLQVQYNSRKRGVGGLEIMANYFIRNTSQLIQLYRDIPKSYYLNQDKVKIQGIEFDVQYRPFALLSLAANATYQDVRNYQTRLYSYGPLLETPLYKGRLANTPPLFGNVQARLHFKDFLQKGSTTEVYWYYSYTHRFYSQNYDDSAPGAIGFFERFPEGYANQRSWLPQDGRMGQQNHSIGVMQKLAHPNGTLSLECHNLTNQQLFDNLYVEKPGRTFHLKLSISL</sequence>
<dbReference type="PROSITE" id="PS52016">
    <property type="entry name" value="TONB_DEPENDENT_REC_3"/>
    <property type="match status" value="1"/>
</dbReference>
<dbReference type="AlphaFoldDB" id="A0A1H0KS64"/>
<comment type="subcellular location">
    <subcellularLocation>
        <location evidence="1 10">Cell outer membrane</location>
        <topology evidence="1 10">Multi-pass membrane protein</topology>
    </subcellularLocation>
</comment>
<feature type="domain" description="TonB-dependent receptor plug" evidence="13">
    <location>
        <begin position="41"/>
        <end position="144"/>
    </location>
</feature>
<dbReference type="Pfam" id="PF07715">
    <property type="entry name" value="Plug"/>
    <property type="match status" value="1"/>
</dbReference>
<dbReference type="PANTHER" id="PTHR30069">
    <property type="entry name" value="TONB-DEPENDENT OUTER MEMBRANE RECEPTOR"/>
    <property type="match status" value="1"/>
</dbReference>
<evidence type="ECO:0000256" key="3">
    <source>
        <dbReference type="ARBA" id="ARBA00022452"/>
    </source>
</evidence>
<evidence type="ECO:0000313" key="15">
    <source>
        <dbReference type="Proteomes" id="UP000183200"/>
    </source>
</evidence>
<dbReference type="GO" id="GO:0015344">
    <property type="term" value="F:siderophore uptake transmembrane transporter activity"/>
    <property type="evidence" value="ECO:0007669"/>
    <property type="project" value="TreeGrafter"/>
</dbReference>
<feature type="domain" description="TonB-dependent receptor-like beta-barrel" evidence="12">
    <location>
        <begin position="234"/>
        <end position="653"/>
    </location>
</feature>
<evidence type="ECO:0000256" key="2">
    <source>
        <dbReference type="ARBA" id="ARBA00022448"/>
    </source>
</evidence>
<dbReference type="EMBL" id="FNGY01000016">
    <property type="protein sequence ID" value="SDO58705.1"/>
    <property type="molecule type" value="Genomic_DNA"/>
</dbReference>
<organism evidence="14 15">
    <name type="scientific">Pedobacter steynii</name>
    <dbReference type="NCBI Taxonomy" id="430522"/>
    <lineage>
        <taxon>Bacteria</taxon>
        <taxon>Pseudomonadati</taxon>
        <taxon>Bacteroidota</taxon>
        <taxon>Sphingobacteriia</taxon>
        <taxon>Sphingobacteriales</taxon>
        <taxon>Sphingobacteriaceae</taxon>
        <taxon>Pedobacter</taxon>
    </lineage>
</organism>
<evidence type="ECO:0000256" key="10">
    <source>
        <dbReference type="PROSITE-ProRule" id="PRU01360"/>
    </source>
</evidence>
<evidence type="ECO:0000256" key="9">
    <source>
        <dbReference type="ARBA" id="ARBA00023237"/>
    </source>
</evidence>
<accession>A0A1H0KS64</accession>
<keyword evidence="9 10" id="KW-0998">Cell outer membrane</keyword>